<comment type="similarity">
    <text evidence="2">Belongs to the PsiE family.</text>
</comment>
<keyword evidence="7 8" id="KW-0472">Membrane</keyword>
<dbReference type="RefSeq" id="WP_153494572.1">
    <property type="nucleotide sequence ID" value="NZ_CAXYUY010000005.1"/>
</dbReference>
<dbReference type="InterPro" id="IPR009315">
    <property type="entry name" value="P_starv_induced_PsiE"/>
</dbReference>
<evidence type="ECO:0000256" key="5">
    <source>
        <dbReference type="ARBA" id="ARBA00022692"/>
    </source>
</evidence>
<proteinExistence type="inferred from homology"/>
<dbReference type="GO" id="GO:0016036">
    <property type="term" value="P:cellular response to phosphate starvation"/>
    <property type="evidence" value="ECO:0007669"/>
    <property type="project" value="InterPro"/>
</dbReference>
<dbReference type="Proteomes" id="UP000439550">
    <property type="component" value="Unassembled WGS sequence"/>
</dbReference>
<keyword evidence="6 8" id="KW-1133">Transmembrane helix</keyword>
<evidence type="ECO:0000256" key="4">
    <source>
        <dbReference type="ARBA" id="ARBA00022475"/>
    </source>
</evidence>
<dbReference type="NCBIfam" id="NF002763">
    <property type="entry name" value="PRK02833.1-1"/>
    <property type="match status" value="1"/>
</dbReference>
<dbReference type="PANTHER" id="PTHR37819">
    <property type="entry name" value="PROTEIN PSIE"/>
    <property type="match status" value="1"/>
</dbReference>
<comment type="subcellular location">
    <subcellularLocation>
        <location evidence="1">Cell inner membrane</location>
        <topology evidence="1">Multi-pass membrane protein</topology>
    </subcellularLocation>
</comment>
<protein>
    <recommendedName>
        <fullName evidence="3">Protein PsiE</fullName>
    </recommendedName>
</protein>
<dbReference type="Pfam" id="PF06146">
    <property type="entry name" value="PsiE"/>
    <property type="match status" value="1"/>
</dbReference>
<evidence type="ECO:0000313" key="9">
    <source>
        <dbReference type="EMBL" id="MQW38406.1"/>
    </source>
</evidence>
<organism evidence="9 10">
    <name type="scientific">Lactococcus hircilactis</name>
    <dbReference type="NCBI Taxonomy" id="1494462"/>
    <lineage>
        <taxon>Bacteria</taxon>
        <taxon>Bacillati</taxon>
        <taxon>Bacillota</taxon>
        <taxon>Bacilli</taxon>
        <taxon>Lactobacillales</taxon>
        <taxon>Streptococcaceae</taxon>
        <taxon>Lactococcus</taxon>
    </lineage>
</organism>
<dbReference type="GO" id="GO:0005886">
    <property type="term" value="C:plasma membrane"/>
    <property type="evidence" value="ECO:0007669"/>
    <property type="project" value="UniProtKB-SubCell"/>
</dbReference>
<evidence type="ECO:0000256" key="6">
    <source>
        <dbReference type="ARBA" id="ARBA00022989"/>
    </source>
</evidence>
<feature type="transmembrane region" description="Helical" evidence="8">
    <location>
        <begin position="55"/>
        <end position="76"/>
    </location>
</feature>
<evidence type="ECO:0000256" key="7">
    <source>
        <dbReference type="ARBA" id="ARBA00023136"/>
    </source>
</evidence>
<dbReference type="PIRSF" id="PIRSF029598">
    <property type="entry name" value="PsiE"/>
    <property type="match status" value="1"/>
</dbReference>
<sequence>MKKYFDHFELKVAKFLEKISYISLMLVGLAIAFFLFREVYYMFMLVFQTADTGRYYKILEGVLSFFILFEFLTLIVTSIRNKGHVSLIFLLSLGVTALIRVLLIYHDELFGVLAISGAILILIIGIIILKKFIFPNDTTEDHL</sequence>
<evidence type="ECO:0000256" key="3">
    <source>
        <dbReference type="ARBA" id="ARBA00021903"/>
    </source>
</evidence>
<evidence type="ECO:0000256" key="1">
    <source>
        <dbReference type="ARBA" id="ARBA00004429"/>
    </source>
</evidence>
<keyword evidence="4" id="KW-1003">Cell membrane</keyword>
<keyword evidence="5 8" id="KW-0812">Transmembrane</keyword>
<feature type="transmembrane region" description="Helical" evidence="8">
    <location>
        <begin position="21"/>
        <end position="43"/>
    </location>
</feature>
<evidence type="ECO:0000313" key="10">
    <source>
        <dbReference type="Proteomes" id="UP000439550"/>
    </source>
</evidence>
<reference evidence="9 10" key="1">
    <citation type="submission" date="2019-10" db="EMBL/GenBank/DDBJ databases">
        <authorList>
            <person name="Dong K."/>
        </authorList>
    </citation>
    <scope>NUCLEOTIDE SEQUENCE [LARGE SCALE GENOMIC DNA]</scope>
    <source>
        <strain evidence="9 10">DSM 28960</strain>
    </source>
</reference>
<evidence type="ECO:0000256" key="8">
    <source>
        <dbReference type="SAM" id="Phobius"/>
    </source>
</evidence>
<gene>
    <name evidence="9" type="primary">psiE</name>
    <name evidence="9" type="ORF">GHI93_00380</name>
</gene>
<dbReference type="OrthoDB" id="2242570at2"/>
<comment type="caution">
    <text evidence="9">The sequence shown here is derived from an EMBL/GenBank/DDBJ whole genome shotgun (WGS) entry which is preliminary data.</text>
</comment>
<dbReference type="InterPro" id="IPR020948">
    <property type="entry name" value="P_starv_induced_PsiE-like"/>
</dbReference>
<dbReference type="AlphaFoldDB" id="A0A7X2CZQ8"/>
<feature type="transmembrane region" description="Helical" evidence="8">
    <location>
        <begin position="109"/>
        <end position="129"/>
    </location>
</feature>
<accession>A0A7X2CZQ8</accession>
<dbReference type="PANTHER" id="PTHR37819:SF1">
    <property type="entry name" value="PROTEIN PSIE"/>
    <property type="match status" value="1"/>
</dbReference>
<name>A0A7X2CZQ8_9LACT</name>
<feature type="transmembrane region" description="Helical" evidence="8">
    <location>
        <begin position="83"/>
        <end position="103"/>
    </location>
</feature>
<evidence type="ECO:0000256" key="2">
    <source>
        <dbReference type="ARBA" id="ARBA00005632"/>
    </source>
</evidence>
<dbReference type="EMBL" id="WITJ01000001">
    <property type="protein sequence ID" value="MQW38406.1"/>
    <property type="molecule type" value="Genomic_DNA"/>
</dbReference>
<keyword evidence="10" id="KW-1185">Reference proteome</keyword>